<dbReference type="STRING" id="388467.A19Y_4539"/>
<evidence type="ECO:0000313" key="2">
    <source>
        <dbReference type="Proteomes" id="UP000027395"/>
    </source>
</evidence>
<dbReference type="Proteomes" id="UP000027395">
    <property type="component" value="Chromosome"/>
</dbReference>
<gene>
    <name evidence="1" type="ORF">A19Y_4539</name>
</gene>
<organism evidence="1 2">
    <name type="scientific">Planktothrix agardhii (strain NIVA-CYA 126/8)</name>
    <dbReference type="NCBI Taxonomy" id="388467"/>
    <lineage>
        <taxon>Bacteria</taxon>
        <taxon>Bacillati</taxon>
        <taxon>Cyanobacteriota</taxon>
        <taxon>Cyanophyceae</taxon>
        <taxon>Oscillatoriophycideae</taxon>
        <taxon>Oscillatoriales</taxon>
        <taxon>Microcoleaceae</taxon>
        <taxon>Planktothrix</taxon>
    </lineage>
</organism>
<sequence length="190" mass="21569">MTQSPTTISIDSILEQDAESVLIWVKKIFSDQATQLQEFNWLLLADVSSAKARKGQNNSDLPDSQWAEVATTIYDRLADNAEHKKTGSGESFRISSMMLRAGAIAKLGVISDHCVLDVNLILQWFWDNIKESPEDVEKKAANWKMLPIAEIRELRQLKNRLKVIAALADSDKYVLDEKLNTWLNLREKLP</sequence>
<dbReference type="PATRIC" id="fig|388467.6.peg.4477"/>
<dbReference type="AlphaFoldDB" id="A0A073CLK1"/>
<dbReference type="eggNOG" id="ENOG50339TG">
    <property type="taxonomic scope" value="Bacteria"/>
</dbReference>
<evidence type="ECO:0000313" key="1">
    <source>
        <dbReference type="EMBL" id="KEI69179.1"/>
    </source>
</evidence>
<accession>A0A073CLK1</accession>
<dbReference type="RefSeq" id="WP_042156762.1">
    <property type="nucleotide sequence ID" value="NZ_CM002803.1"/>
</dbReference>
<reference evidence="1 2" key="1">
    <citation type="journal article" date="2014" name="Appl. Environ. Microbiol.">
        <title>Elucidation of insertion elements encoded on plasmids and in vitro construction of shuttle vectors from the toxic cyanobacterium Planktothrix.</title>
        <authorList>
            <person name="Christiansen G."/>
            <person name="Goesmann A."/>
            <person name="Kurmayer R."/>
        </authorList>
    </citation>
    <scope>NUCLEOTIDE SEQUENCE [LARGE SCALE GENOMIC DNA]</scope>
    <source>
        <strain evidence="1 2">NIVA-CYA 126/8</strain>
    </source>
</reference>
<dbReference type="EMBL" id="CM002803">
    <property type="protein sequence ID" value="KEI69179.1"/>
    <property type="molecule type" value="Genomic_DNA"/>
</dbReference>
<protein>
    <submittedName>
        <fullName evidence="1">Uncharacterized protein</fullName>
    </submittedName>
</protein>
<name>A0A073CLK1_PLAA1</name>
<dbReference type="HOGENOM" id="CLU_1426719_0_0_3"/>
<proteinExistence type="predicted"/>
<keyword evidence="2" id="KW-1185">Reference proteome</keyword>